<organism evidence="1 2">
    <name type="scientific">Iris pallida</name>
    <name type="common">Sweet iris</name>
    <dbReference type="NCBI Taxonomy" id="29817"/>
    <lineage>
        <taxon>Eukaryota</taxon>
        <taxon>Viridiplantae</taxon>
        <taxon>Streptophyta</taxon>
        <taxon>Embryophyta</taxon>
        <taxon>Tracheophyta</taxon>
        <taxon>Spermatophyta</taxon>
        <taxon>Magnoliopsida</taxon>
        <taxon>Liliopsida</taxon>
        <taxon>Asparagales</taxon>
        <taxon>Iridaceae</taxon>
        <taxon>Iridoideae</taxon>
        <taxon>Irideae</taxon>
        <taxon>Iris</taxon>
    </lineage>
</organism>
<comment type="caution">
    <text evidence="1">The sequence shown here is derived from an EMBL/GenBank/DDBJ whole genome shotgun (WGS) entry which is preliminary data.</text>
</comment>
<dbReference type="AlphaFoldDB" id="A0AAX6ESN2"/>
<evidence type="ECO:0000313" key="2">
    <source>
        <dbReference type="Proteomes" id="UP001140949"/>
    </source>
</evidence>
<evidence type="ECO:0000313" key="1">
    <source>
        <dbReference type="EMBL" id="KAJ6807023.1"/>
    </source>
</evidence>
<accession>A0AAX6ESN2</accession>
<sequence>MFDIGTEEFGSVGLGRRVRFQFRFLLRGHLALLPALDFPEQGYCSTLWARSWDLS</sequence>
<keyword evidence="2" id="KW-1185">Reference proteome</keyword>
<name>A0AAX6ESN2_IRIPA</name>
<protein>
    <submittedName>
        <fullName evidence="1">Uncharacterized protein</fullName>
    </submittedName>
</protein>
<dbReference type="EMBL" id="JANAVB010034375">
    <property type="protein sequence ID" value="KAJ6807023.1"/>
    <property type="molecule type" value="Genomic_DNA"/>
</dbReference>
<gene>
    <name evidence="1" type="ORF">M6B38_106540</name>
</gene>
<dbReference type="Proteomes" id="UP001140949">
    <property type="component" value="Unassembled WGS sequence"/>
</dbReference>
<reference evidence="1" key="1">
    <citation type="journal article" date="2023" name="GigaByte">
        <title>Genome assembly of the bearded iris, Iris pallida Lam.</title>
        <authorList>
            <person name="Bruccoleri R.E."/>
            <person name="Oakeley E.J."/>
            <person name="Faust A.M.E."/>
            <person name="Altorfer M."/>
            <person name="Dessus-Babus S."/>
            <person name="Burckhardt D."/>
            <person name="Oertli M."/>
            <person name="Naumann U."/>
            <person name="Petersen F."/>
            <person name="Wong J."/>
        </authorList>
    </citation>
    <scope>NUCLEOTIDE SEQUENCE</scope>
    <source>
        <strain evidence="1">GSM-AAB239-AS_SAM_17_03QT</strain>
    </source>
</reference>
<proteinExistence type="predicted"/>
<reference evidence="1" key="2">
    <citation type="submission" date="2023-04" db="EMBL/GenBank/DDBJ databases">
        <authorList>
            <person name="Bruccoleri R.E."/>
            <person name="Oakeley E.J."/>
            <person name="Faust A.-M."/>
            <person name="Dessus-Babus S."/>
            <person name="Altorfer M."/>
            <person name="Burckhardt D."/>
            <person name="Oertli M."/>
            <person name="Naumann U."/>
            <person name="Petersen F."/>
            <person name="Wong J."/>
        </authorList>
    </citation>
    <scope>NUCLEOTIDE SEQUENCE</scope>
    <source>
        <strain evidence="1">GSM-AAB239-AS_SAM_17_03QT</strain>
        <tissue evidence="1">Leaf</tissue>
    </source>
</reference>